<keyword evidence="5 9" id="KW-0227">DNA damage</keyword>
<dbReference type="SUPFAM" id="SSF52540">
    <property type="entry name" value="P-loop containing nucleoside triphosphate hydrolases"/>
    <property type="match status" value="1"/>
</dbReference>
<dbReference type="PANTHER" id="PTHR11059">
    <property type="entry name" value="DNA REPAIR PROTEIN RECN"/>
    <property type="match status" value="1"/>
</dbReference>
<dbReference type="PIRSF" id="PIRSF003128">
    <property type="entry name" value="RecN"/>
    <property type="match status" value="1"/>
</dbReference>
<evidence type="ECO:0000256" key="8">
    <source>
        <dbReference type="ARBA" id="ARBA00033408"/>
    </source>
</evidence>
<organism evidence="11 12">
    <name type="scientific">Candidatus Raymondbacteria bacterium RIFOXYD12_FULL_49_13</name>
    <dbReference type="NCBI Taxonomy" id="1817890"/>
    <lineage>
        <taxon>Bacteria</taxon>
        <taxon>Raymondiibacteriota</taxon>
    </lineage>
</organism>
<keyword evidence="6" id="KW-0067">ATP-binding</keyword>
<evidence type="ECO:0000256" key="2">
    <source>
        <dbReference type="ARBA" id="ARBA00009441"/>
    </source>
</evidence>
<dbReference type="GO" id="GO:0006281">
    <property type="term" value="P:DNA repair"/>
    <property type="evidence" value="ECO:0007669"/>
    <property type="project" value="UniProtKB-KW"/>
</dbReference>
<dbReference type="InterPro" id="IPR004604">
    <property type="entry name" value="DNA_recomb/repair_RecN"/>
</dbReference>
<dbReference type="InterPro" id="IPR003395">
    <property type="entry name" value="RecF/RecN/SMC_N"/>
</dbReference>
<protein>
    <recommendedName>
        <fullName evidence="3 9">DNA repair protein RecN</fullName>
    </recommendedName>
    <alternativeName>
        <fullName evidence="8 9">Recombination protein N</fullName>
    </alternativeName>
</protein>
<evidence type="ECO:0000256" key="5">
    <source>
        <dbReference type="ARBA" id="ARBA00022763"/>
    </source>
</evidence>
<dbReference type="AlphaFoldDB" id="A0A1F7F124"/>
<comment type="similarity">
    <text evidence="2 9">Belongs to the RecN family.</text>
</comment>
<dbReference type="EMBL" id="MFYX01000150">
    <property type="protein sequence ID" value="OGK00263.1"/>
    <property type="molecule type" value="Genomic_DNA"/>
</dbReference>
<dbReference type="Gene3D" id="3.40.50.300">
    <property type="entry name" value="P-loop containing nucleotide triphosphate hydrolases"/>
    <property type="match status" value="2"/>
</dbReference>
<sequence>MLSFLSIRNVALIEKIDIAFGLGLNVVTGETGAGKSIIIEALSLVLGGRAHPSAIRTGEKQAMVQATFTIGKNRKLLAACEQLGVAPEEGEISVRREINDDGQNRCFVNGIKSPLKTVKDLGDLLVDVHGQNEHQSLLGPAYQRECIDAYAGASDLCASYSARYEAYSEKKAACAALEARSREIGKQREFLEFQFRDLIEAGLSPGKEAELLSRIKRAEGGHKTTELRQKVQDQLNDDFLKRLASAEKAALQLAAIDHSFAGQAAAIADLRKIAGEVVSACDREFSADDEPADIEALNSGLAQISRLKRKYGKDEQGLVDLLNQTRADLDLLENTSFEKNRLEKEAAGLYRDMEKAGKQLSAERKKAAASFDKKINQALAAINMGEAAFATCFTPFAEYSPSGGEGLEFMIAANPGEPQRPLSKIASGGETSRVMLAVKSVLAAADRIPVLVFDEIDAGTGGETAVAIGAALKKLSAFHQLFCVTHLHQIASAADAHFLVSKSVERSRAHVAIRELCNNDRVAEIARMLGNAKSRIGLSHARELVEGTV</sequence>
<dbReference type="NCBIfam" id="TIGR00634">
    <property type="entry name" value="recN"/>
    <property type="match status" value="1"/>
</dbReference>
<evidence type="ECO:0000256" key="4">
    <source>
        <dbReference type="ARBA" id="ARBA00022741"/>
    </source>
</evidence>
<dbReference type="PANTHER" id="PTHR11059:SF0">
    <property type="entry name" value="DNA REPAIR PROTEIN RECN"/>
    <property type="match status" value="1"/>
</dbReference>
<dbReference type="GO" id="GO:0009432">
    <property type="term" value="P:SOS response"/>
    <property type="evidence" value="ECO:0007669"/>
    <property type="project" value="TreeGrafter"/>
</dbReference>
<keyword evidence="4" id="KW-0547">Nucleotide-binding</keyword>
<name>A0A1F7F124_UNCRA</name>
<dbReference type="GO" id="GO:0043590">
    <property type="term" value="C:bacterial nucleoid"/>
    <property type="evidence" value="ECO:0007669"/>
    <property type="project" value="TreeGrafter"/>
</dbReference>
<evidence type="ECO:0000313" key="11">
    <source>
        <dbReference type="EMBL" id="OGK00263.1"/>
    </source>
</evidence>
<evidence type="ECO:0000259" key="10">
    <source>
        <dbReference type="Pfam" id="PF02463"/>
    </source>
</evidence>
<dbReference type="CDD" id="cd03241">
    <property type="entry name" value="ABC_RecN"/>
    <property type="match status" value="2"/>
</dbReference>
<evidence type="ECO:0000256" key="7">
    <source>
        <dbReference type="ARBA" id="ARBA00023204"/>
    </source>
</evidence>
<dbReference type="Pfam" id="PF02463">
    <property type="entry name" value="SMC_N"/>
    <property type="match status" value="1"/>
</dbReference>
<evidence type="ECO:0000256" key="9">
    <source>
        <dbReference type="PIRNR" id="PIRNR003128"/>
    </source>
</evidence>
<dbReference type="GO" id="GO:0006310">
    <property type="term" value="P:DNA recombination"/>
    <property type="evidence" value="ECO:0007669"/>
    <property type="project" value="InterPro"/>
</dbReference>
<keyword evidence="7 9" id="KW-0234">DNA repair</keyword>
<feature type="domain" description="RecF/RecN/SMC N-terminal" evidence="10">
    <location>
        <begin position="7"/>
        <end position="502"/>
    </location>
</feature>
<evidence type="ECO:0000256" key="6">
    <source>
        <dbReference type="ARBA" id="ARBA00022840"/>
    </source>
</evidence>
<reference evidence="11 12" key="1">
    <citation type="journal article" date="2016" name="Nat. Commun.">
        <title>Thousands of microbial genomes shed light on interconnected biogeochemical processes in an aquifer system.</title>
        <authorList>
            <person name="Anantharaman K."/>
            <person name="Brown C.T."/>
            <person name="Hug L.A."/>
            <person name="Sharon I."/>
            <person name="Castelle C.J."/>
            <person name="Probst A.J."/>
            <person name="Thomas B.C."/>
            <person name="Singh A."/>
            <person name="Wilkins M.J."/>
            <person name="Karaoz U."/>
            <person name="Brodie E.L."/>
            <person name="Williams K.H."/>
            <person name="Hubbard S.S."/>
            <person name="Banfield J.F."/>
        </authorList>
    </citation>
    <scope>NUCLEOTIDE SEQUENCE [LARGE SCALE GENOMIC DNA]</scope>
</reference>
<accession>A0A1F7F124</accession>
<evidence type="ECO:0000256" key="1">
    <source>
        <dbReference type="ARBA" id="ARBA00003618"/>
    </source>
</evidence>
<dbReference type="GO" id="GO:0005524">
    <property type="term" value="F:ATP binding"/>
    <property type="evidence" value="ECO:0007669"/>
    <property type="project" value="UniProtKB-KW"/>
</dbReference>
<dbReference type="Proteomes" id="UP000179243">
    <property type="component" value="Unassembled WGS sequence"/>
</dbReference>
<comment type="caution">
    <text evidence="11">The sequence shown here is derived from an EMBL/GenBank/DDBJ whole genome shotgun (WGS) entry which is preliminary data.</text>
</comment>
<evidence type="ECO:0000313" key="12">
    <source>
        <dbReference type="Proteomes" id="UP000179243"/>
    </source>
</evidence>
<comment type="function">
    <text evidence="1 9">May be involved in recombinational repair of damaged DNA.</text>
</comment>
<proteinExistence type="inferred from homology"/>
<gene>
    <name evidence="11" type="ORF">A2519_01255</name>
</gene>
<evidence type="ECO:0000256" key="3">
    <source>
        <dbReference type="ARBA" id="ARBA00021315"/>
    </source>
</evidence>
<dbReference type="InterPro" id="IPR027417">
    <property type="entry name" value="P-loop_NTPase"/>
</dbReference>